<dbReference type="InterPro" id="IPR029065">
    <property type="entry name" value="Enolase_C-like"/>
</dbReference>
<sequence length="343" mass="37265">MKTSIPPFFDGQQLPSLQEVLENVRICSIPMNVKFRGVQVRETALFHGPAGWGEFAPFLEYSVEESAAWLASAVESAWLGFPEAVRTEIPLNSTVPAVEAAQVPDILGRYKGEIREVKVKVAETGQSLQDDVARLRAVAQHLPAARLKVDANGGWSEDQAVTALSAMEEFDLLYAEQPVESVQGLARVRERLHEKKIFVPIAADESVRKAEDPLEVARLGAADVIIIKAAPLGGVRRALAVVERSGLPAVVSSALESSVGIRTGAALAASLPELPFGCGLGTVTLMTQDTVEHSLVAENGVLKVRPVVPDEKLLQILAVSAEKNEWWRQRITDCYRYLVDSQN</sequence>
<keyword evidence="2 4" id="KW-0460">Magnesium</keyword>
<evidence type="ECO:0000313" key="7">
    <source>
        <dbReference type="Proteomes" id="UP000516421"/>
    </source>
</evidence>
<comment type="cofactor">
    <cofactor evidence="4">
        <name>a divalent metal cation</name>
        <dbReference type="ChEBI" id="CHEBI:60240"/>
    </cofactor>
</comment>
<proteinExistence type="inferred from homology"/>
<dbReference type="Gene3D" id="3.20.20.120">
    <property type="entry name" value="Enolase-like C-terminal domain"/>
    <property type="match status" value="1"/>
</dbReference>
<name>A0A7H2BMP2_9MICC</name>
<comment type="function">
    <text evidence="4">Converts 2-succinyl-6-hydroxy-2,4-cyclohexadiene-1-carboxylate (SHCHC) to 2-succinylbenzoate (OSB).</text>
</comment>
<dbReference type="InterPro" id="IPR036849">
    <property type="entry name" value="Enolase-like_C_sf"/>
</dbReference>
<keyword evidence="4" id="KW-0474">Menaquinone biosynthesis</keyword>
<reference evidence="6 7" key="1">
    <citation type="submission" date="2020-09" db="EMBL/GenBank/DDBJ databases">
        <title>Investigation of environmental microbe.</title>
        <authorList>
            <person name="Ou Y."/>
            <person name="Kang Q."/>
        </authorList>
    </citation>
    <scope>NUCLEOTIDE SEQUENCE [LARGE SCALE GENOMIC DNA]</scope>
    <source>
        <strain evidence="6 7">KJZ-9</strain>
    </source>
</reference>
<dbReference type="NCBIfam" id="NF002782">
    <property type="entry name" value="PRK02901.1"/>
    <property type="match status" value="1"/>
</dbReference>
<accession>A0A7H2BMP2</accession>
<dbReference type="SFLD" id="SFLDG00180">
    <property type="entry name" value="muconate_cycloisomerase"/>
    <property type="match status" value="1"/>
</dbReference>
<dbReference type="InterPro" id="IPR013342">
    <property type="entry name" value="Mandelate_racemase_C"/>
</dbReference>
<dbReference type="GO" id="GO:0000287">
    <property type="term" value="F:magnesium ion binding"/>
    <property type="evidence" value="ECO:0007669"/>
    <property type="project" value="UniProtKB-UniRule"/>
</dbReference>
<comment type="catalytic activity">
    <reaction evidence="4">
        <text>(1R,6R)-6-hydroxy-2-succinyl-cyclohexa-2,4-diene-1-carboxylate = 2-succinylbenzoate + H2O</text>
        <dbReference type="Rhea" id="RHEA:10196"/>
        <dbReference type="ChEBI" id="CHEBI:15377"/>
        <dbReference type="ChEBI" id="CHEBI:18325"/>
        <dbReference type="ChEBI" id="CHEBI:58689"/>
        <dbReference type="EC" id="4.2.1.113"/>
    </reaction>
</comment>
<dbReference type="UniPathway" id="UPA01057">
    <property type="reaction ID" value="UER00165"/>
</dbReference>
<dbReference type="EMBL" id="CP061538">
    <property type="protein sequence ID" value="QNV40938.1"/>
    <property type="molecule type" value="Genomic_DNA"/>
</dbReference>
<keyword evidence="3 4" id="KW-0456">Lyase</keyword>
<evidence type="ECO:0000256" key="2">
    <source>
        <dbReference type="ARBA" id="ARBA00022842"/>
    </source>
</evidence>
<dbReference type="Proteomes" id="UP000516421">
    <property type="component" value="Chromosome"/>
</dbReference>
<evidence type="ECO:0000313" key="6">
    <source>
        <dbReference type="EMBL" id="QNV40938.1"/>
    </source>
</evidence>
<dbReference type="SUPFAM" id="SSF51604">
    <property type="entry name" value="Enolase C-terminal domain-like"/>
    <property type="match status" value="1"/>
</dbReference>
<gene>
    <name evidence="4" type="primary">menC</name>
    <name evidence="6" type="ORF">IDM48_02710</name>
</gene>
<dbReference type="PANTHER" id="PTHR48073">
    <property type="entry name" value="O-SUCCINYLBENZOATE SYNTHASE-RELATED"/>
    <property type="match status" value="1"/>
</dbReference>
<evidence type="ECO:0000259" key="5">
    <source>
        <dbReference type="SMART" id="SM00922"/>
    </source>
</evidence>
<dbReference type="SMART" id="SM00922">
    <property type="entry name" value="MR_MLE"/>
    <property type="match status" value="1"/>
</dbReference>
<feature type="domain" description="Mandelate racemase/muconate lactonizing enzyme C-terminal" evidence="5">
    <location>
        <begin position="104"/>
        <end position="195"/>
    </location>
</feature>
<dbReference type="PANTHER" id="PTHR48073:SF2">
    <property type="entry name" value="O-SUCCINYLBENZOATE SYNTHASE"/>
    <property type="match status" value="1"/>
</dbReference>
<evidence type="ECO:0000256" key="4">
    <source>
        <dbReference type="HAMAP-Rule" id="MF_00470"/>
    </source>
</evidence>
<keyword evidence="7" id="KW-1185">Reference proteome</keyword>
<evidence type="ECO:0000256" key="3">
    <source>
        <dbReference type="ARBA" id="ARBA00023239"/>
    </source>
</evidence>
<feature type="binding site" evidence="4">
    <location>
        <position position="150"/>
    </location>
    <ligand>
        <name>Mg(2+)</name>
        <dbReference type="ChEBI" id="CHEBI:18420"/>
    </ligand>
</feature>
<dbReference type="AlphaFoldDB" id="A0A7H2BMP2"/>
<dbReference type="EC" id="4.2.1.113" evidence="4"/>
<dbReference type="GO" id="GO:0043748">
    <property type="term" value="F:O-succinylbenzoate synthase activity"/>
    <property type="evidence" value="ECO:0007669"/>
    <property type="project" value="UniProtKB-EC"/>
</dbReference>
<feature type="binding site" evidence="4">
    <location>
        <position position="176"/>
    </location>
    <ligand>
        <name>Mg(2+)</name>
        <dbReference type="ChEBI" id="CHEBI:18420"/>
    </ligand>
</feature>
<comment type="similarity">
    <text evidence="4">Belongs to the mandelate racemase/muconate lactonizing enzyme family. MenC type 1 subfamily.</text>
</comment>
<comment type="pathway">
    <text evidence="4">Quinol/quinone metabolism; menaquinone biosynthesis.</text>
</comment>
<dbReference type="CDD" id="cd03320">
    <property type="entry name" value="OSBS"/>
    <property type="match status" value="1"/>
</dbReference>
<feature type="active site" description="Proton acceptor" evidence="4">
    <location>
        <position position="228"/>
    </location>
</feature>
<dbReference type="Pfam" id="PF13378">
    <property type="entry name" value="MR_MLE_C"/>
    <property type="match status" value="1"/>
</dbReference>
<dbReference type="SFLD" id="SFLDS00001">
    <property type="entry name" value="Enolase"/>
    <property type="match status" value="1"/>
</dbReference>
<dbReference type="GO" id="GO:0009234">
    <property type="term" value="P:menaquinone biosynthetic process"/>
    <property type="evidence" value="ECO:0007669"/>
    <property type="project" value="UniProtKB-UniRule"/>
</dbReference>
<dbReference type="HAMAP" id="MF_00470">
    <property type="entry name" value="MenC_1"/>
    <property type="match status" value="1"/>
</dbReference>
<dbReference type="Pfam" id="PF18374">
    <property type="entry name" value="Enolase_like_N"/>
    <property type="match status" value="1"/>
</dbReference>
<dbReference type="UniPathway" id="UPA00079"/>
<dbReference type="InterPro" id="IPR010196">
    <property type="entry name" value="OSB_synthase_MenC1"/>
</dbReference>
<comment type="pathway">
    <text evidence="4">Quinol/quinone metabolism; 1,4-dihydroxy-2-naphthoate biosynthesis; 1,4-dihydroxy-2-naphthoate from chorismate: step 4/7.</text>
</comment>
<feature type="active site" description="Proton donor" evidence="4">
    <location>
        <position position="120"/>
    </location>
</feature>
<keyword evidence="1 4" id="KW-0479">Metal-binding</keyword>
<dbReference type="KEGG" id="rama:IDM48_02710"/>
<feature type="binding site" evidence="4">
    <location>
        <position position="204"/>
    </location>
    <ligand>
        <name>Mg(2+)</name>
        <dbReference type="ChEBI" id="CHEBI:18420"/>
    </ligand>
</feature>
<dbReference type="SFLD" id="SFLDF00009">
    <property type="entry name" value="o-succinylbenzoate_synthase"/>
    <property type="match status" value="1"/>
</dbReference>
<organism evidence="6 7">
    <name type="scientific">Rothia amarae</name>
    <dbReference type="NCBI Taxonomy" id="169480"/>
    <lineage>
        <taxon>Bacteria</taxon>
        <taxon>Bacillati</taxon>
        <taxon>Actinomycetota</taxon>
        <taxon>Actinomycetes</taxon>
        <taxon>Micrococcales</taxon>
        <taxon>Micrococcaceae</taxon>
        <taxon>Rothia</taxon>
    </lineage>
</organism>
<protein>
    <recommendedName>
        <fullName evidence="4">o-succinylbenzoate synthase</fullName>
        <shortName evidence="4">OSB synthase</shortName>
        <shortName evidence="4">OSBS</shortName>
        <ecNumber evidence="4">4.2.1.113</ecNumber>
    </recommendedName>
    <alternativeName>
        <fullName evidence="4">4-(2'-carboxyphenyl)-4-oxybutyric acid synthase</fullName>
    </alternativeName>
    <alternativeName>
        <fullName evidence="4">o-succinylbenzoic acid synthase</fullName>
    </alternativeName>
</protein>
<evidence type="ECO:0000256" key="1">
    <source>
        <dbReference type="ARBA" id="ARBA00022723"/>
    </source>
</evidence>